<gene>
    <name evidence="20" type="ORF">RRG08_034693</name>
</gene>
<dbReference type="PROSITE" id="PS01180">
    <property type="entry name" value="CUB"/>
    <property type="match status" value="1"/>
</dbReference>
<evidence type="ECO:0000313" key="21">
    <source>
        <dbReference type="Proteomes" id="UP001283361"/>
    </source>
</evidence>
<dbReference type="SUPFAM" id="SSF56436">
    <property type="entry name" value="C-type lectin-like"/>
    <property type="match status" value="1"/>
</dbReference>
<dbReference type="CDD" id="cd00033">
    <property type="entry name" value="CCP"/>
    <property type="match status" value="1"/>
</dbReference>
<feature type="binding site" evidence="11">
    <location>
        <position position="220"/>
    </location>
    <ligand>
        <name>Zn(2+)</name>
        <dbReference type="ChEBI" id="CHEBI:29105"/>
        <note>catalytic</note>
    </ligand>
</feature>
<dbReference type="InterPro" id="IPR000859">
    <property type="entry name" value="CUB_dom"/>
</dbReference>
<dbReference type="Gene3D" id="2.60.120.290">
    <property type="entry name" value="Spermadhesin, CUB domain"/>
    <property type="match status" value="1"/>
</dbReference>
<organism evidence="20 21">
    <name type="scientific">Elysia crispata</name>
    <name type="common">lettuce slug</name>
    <dbReference type="NCBI Taxonomy" id="231223"/>
    <lineage>
        <taxon>Eukaryota</taxon>
        <taxon>Metazoa</taxon>
        <taxon>Spiralia</taxon>
        <taxon>Lophotrochozoa</taxon>
        <taxon>Mollusca</taxon>
        <taxon>Gastropoda</taxon>
        <taxon>Heterobranchia</taxon>
        <taxon>Euthyneura</taxon>
        <taxon>Panpulmonata</taxon>
        <taxon>Sacoglossa</taxon>
        <taxon>Placobranchoidea</taxon>
        <taxon>Plakobranchidae</taxon>
        <taxon>Elysia</taxon>
    </lineage>
</organism>
<dbReference type="InterPro" id="IPR016186">
    <property type="entry name" value="C-type_lectin-like/link_sf"/>
</dbReference>
<proteinExistence type="predicted"/>
<dbReference type="PROSITE" id="PS51864">
    <property type="entry name" value="ASTACIN"/>
    <property type="match status" value="1"/>
</dbReference>
<dbReference type="InterPro" id="IPR018056">
    <property type="entry name" value="Kringle_CS"/>
</dbReference>
<keyword evidence="3 11" id="KW-0479">Metal-binding</keyword>
<keyword evidence="21" id="KW-1185">Reference proteome</keyword>
<dbReference type="Pfam" id="PF00051">
    <property type="entry name" value="Kringle"/>
    <property type="match status" value="1"/>
</dbReference>
<dbReference type="Gene3D" id="3.10.100.10">
    <property type="entry name" value="Mannose-Binding Protein A, subunit A"/>
    <property type="match status" value="1"/>
</dbReference>
<dbReference type="Pfam" id="PF00084">
    <property type="entry name" value="Sushi"/>
    <property type="match status" value="1"/>
</dbReference>
<dbReference type="Pfam" id="PF00059">
    <property type="entry name" value="Lectin_C"/>
    <property type="match status" value="1"/>
</dbReference>
<evidence type="ECO:0000256" key="10">
    <source>
        <dbReference type="PROSITE-ProRule" id="PRU00302"/>
    </source>
</evidence>
<comment type="caution">
    <text evidence="20">The sequence shown here is derived from an EMBL/GenBank/DDBJ whole genome shotgun (WGS) entry which is preliminary data.</text>
</comment>
<feature type="domain" description="Post-SET" evidence="17">
    <location>
        <begin position="207"/>
        <end position="223"/>
    </location>
</feature>
<dbReference type="InterPro" id="IPR024079">
    <property type="entry name" value="MetalloPept_cat_dom_sf"/>
</dbReference>
<comment type="caution">
    <text evidence="9">Lacks conserved residue(s) required for the propagation of feature annotation.</text>
</comment>
<dbReference type="InterPro" id="IPR013806">
    <property type="entry name" value="Kringle-like"/>
</dbReference>
<dbReference type="PRINTS" id="PR00018">
    <property type="entry name" value="KRINGLE"/>
</dbReference>
<dbReference type="PANTHER" id="PTHR10127">
    <property type="entry name" value="DISCOIDIN, CUB, EGF, LAMININ , AND ZINC METALLOPROTEASE DOMAIN CONTAINING"/>
    <property type="match status" value="1"/>
</dbReference>
<evidence type="ECO:0000256" key="13">
    <source>
        <dbReference type="SAM" id="MobiDB-lite"/>
    </source>
</evidence>
<evidence type="ECO:0000256" key="11">
    <source>
        <dbReference type="PROSITE-ProRule" id="PRU01211"/>
    </source>
</evidence>
<evidence type="ECO:0000259" key="16">
    <source>
        <dbReference type="PROSITE" id="PS50070"/>
    </source>
</evidence>
<evidence type="ECO:0000259" key="17">
    <source>
        <dbReference type="PROSITE" id="PS50868"/>
    </source>
</evidence>
<keyword evidence="6 11" id="KW-0862">Zinc</keyword>
<evidence type="ECO:0000256" key="6">
    <source>
        <dbReference type="ARBA" id="ARBA00022833"/>
    </source>
</evidence>
<dbReference type="SUPFAM" id="SSF57535">
    <property type="entry name" value="Complement control module/SCR domain"/>
    <property type="match status" value="1"/>
</dbReference>
<dbReference type="SMART" id="SM00235">
    <property type="entry name" value="ZnMc"/>
    <property type="match status" value="1"/>
</dbReference>
<reference evidence="20" key="1">
    <citation type="journal article" date="2023" name="G3 (Bethesda)">
        <title>A reference genome for the long-term kleptoplast-retaining sea slug Elysia crispata morphotype clarki.</title>
        <authorList>
            <person name="Eastman K.E."/>
            <person name="Pendleton A.L."/>
            <person name="Shaikh M.A."/>
            <person name="Suttiyut T."/>
            <person name="Ogas R."/>
            <person name="Tomko P."/>
            <person name="Gavelis G."/>
            <person name="Widhalm J.R."/>
            <person name="Wisecaver J.H."/>
        </authorList>
    </citation>
    <scope>NUCLEOTIDE SEQUENCE</scope>
    <source>
        <strain evidence="20">ECLA1</strain>
    </source>
</reference>
<dbReference type="Pfam" id="PF01400">
    <property type="entry name" value="Astacin"/>
    <property type="match status" value="1"/>
</dbReference>
<dbReference type="CDD" id="cd00041">
    <property type="entry name" value="CUB"/>
    <property type="match status" value="1"/>
</dbReference>
<dbReference type="InterPro" id="IPR035976">
    <property type="entry name" value="Sushi/SCR/CCP_sf"/>
</dbReference>
<dbReference type="SUPFAM" id="SSF57440">
    <property type="entry name" value="Kringle-like"/>
    <property type="match status" value="1"/>
</dbReference>
<dbReference type="AlphaFoldDB" id="A0AAE0Z238"/>
<dbReference type="SUPFAM" id="SSF55486">
    <property type="entry name" value="Metalloproteases ('zincins'), catalytic domain"/>
    <property type="match status" value="1"/>
</dbReference>
<sequence length="1279" mass="144633">MTPATPSTPRTSPATPITPATPRTPRTSPATNTAPSTTDDIFPVETENSTRLPFNETSYPTGNNFGLCPAYVPRRQKRSARNIISIRAATLDASRRKRSSQFEDPAEKPKSRKKRLVISDVERRQWPDGIVPYVMEDGLTQIETDGIRQAIETYHRYTCMRFVPWTNVSGVTTNELLNLGHPGYIRFIDHPYACYSYVGNLRFSDGQELSCYCGETSCLHELGHATGFHHDQSSPVRDDWLTVITQNIPSYAYHNWEKFTPEEVISIGYDLYSLMHYPLFDDLRLHSPELTQTHSTHSHYYMFMELMLTQQCTAQNCSGFPRICKNDGYLSVVEGRCSCICPRGLDPETGCTTIRRPGDVNPKFPSGAYALPGPREGCPNAEIFKVGVRRHDMLDDSKIVELVTCTSDGSNPSATAEWPIGNYCIFRKGGFCPKNFFEGYIQYSHTYKFRPGDFTVAGELPDGTYSPTSTTFQFCCRNDGFAADEIFLPNMAPLELFKFGESCQNIFGMRKSEEKSFYLQRDVDEDGYNPLRYSYRLFHFEYCHYTPLDMSCGDIIHLSSSNPNVTLNSAGGNNLQCFWLITVPEGDNILLVLDELNIKSRINDNGRKECVDALEARYLRIGSPGLVFCGQTEIHSLKSYGNKLMLSFNTTGESNSSFTATAKIIPNSASCFLKSDRGQSYGGRVNYTRTFRPCVPWIEVLSCPHHKFGLHDGEANLEENYCRNPNSGLAPWCYTDHDCSRDYCDVCSNEPRFDFYSDCAERKATGYCRKYPKHANYNCAKTCADQLPVPEIPIPVSRVTCPTPTPPSDGLMASQIKANYSVGEEVTFTCRTSDVTARTVCLTTGRWSPLNRVCQECYEGWIETNGYCYGFIPRKVVFPVAQSMCAEYDGGIVATAKNYEEMLLVDKVRNLGNYRQSVWLGISQTAAGEWHWLDDGQLATWTNFDIDQPDNDGSQERNCAYMWGDMDWYEASCNDEVYKYGAVCKTKVKDVPCVDVWDDCNKLFYDQPTFCHNSLHTDVARMKCRFTCGFCDPPNQVFPECEVEPLSNNITFSFGPSYYGTRLLRGRTVAYSCRSGYVPASGNVFRGCQWCGLMTGEPYRCVYPTDSHAMAFPDVDKTRIQTVPNVAYTGNNENFRIRKNGLIVAWEYYSQNVRDIALMVWRQFSRDSFTLKGFNWIPTRHEQMMTYHVPEQEMIRVTPGDLIGIFYGNGSGGIAYEICSSYSKPEASSVQYLSLNYGNASFFSPDRTYEFNSFSSCREFAFRGVIEAWNPGNATTQTG</sequence>
<keyword evidence="2 11" id="KW-0645">Protease</keyword>
<dbReference type="InterPro" id="IPR035914">
    <property type="entry name" value="Sperma_CUB_dom_sf"/>
</dbReference>
<feature type="domain" description="CUB" evidence="14">
    <location>
        <begin position="552"/>
        <end position="665"/>
    </location>
</feature>
<dbReference type="InterPro" id="IPR000001">
    <property type="entry name" value="Kringle"/>
</dbReference>
<dbReference type="InterPro" id="IPR016187">
    <property type="entry name" value="CTDL_fold"/>
</dbReference>
<dbReference type="GO" id="GO:0004222">
    <property type="term" value="F:metalloendopeptidase activity"/>
    <property type="evidence" value="ECO:0007669"/>
    <property type="project" value="UniProtKB-UniRule"/>
</dbReference>
<dbReference type="EC" id="3.4.24.-" evidence="12"/>
<feature type="domain" description="Peptidase M12A" evidence="19">
    <location>
        <begin position="116"/>
        <end position="318"/>
    </location>
</feature>
<comment type="cofactor">
    <cofactor evidence="11 12">
        <name>Zn(2+)</name>
        <dbReference type="ChEBI" id="CHEBI:29105"/>
    </cofactor>
    <text evidence="11 12">Binds 1 zinc ion per subunit.</text>
</comment>
<dbReference type="InterPro" id="IPR001506">
    <property type="entry name" value="Peptidase_M12A"/>
</dbReference>
<feature type="domain" description="Kringle" evidence="16">
    <location>
        <begin position="677"/>
        <end position="746"/>
    </location>
</feature>
<dbReference type="InterPro" id="IPR031569">
    <property type="entry name" value="ApeC"/>
</dbReference>
<feature type="domain" description="Sushi" evidence="18">
    <location>
        <begin position="799"/>
        <end position="856"/>
    </location>
</feature>
<keyword evidence="8 9" id="KW-1015">Disulfide bond</keyword>
<feature type="compositionally biased region" description="Low complexity" evidence="13">
    <location>
        <begin position="1"/>
        <end position="38"/>
    </location>
</feature>
<dbReference type="InterPro" id="IPR038178">
    <property type="entry name" value="Kringle_sf"/>
</dbReference>
<feature type="region of interest" description="Disordered" evidence="13">
    <location>
        <begin position="1"/>
        <end position="44"/>
    </location>
</feature>
<feature type="disulfide bond" evidence="9">
    <location>
        <begin position="694"/>
        <end position="733"/>
    </location>
</feature>
<evidence type="ECO:0000259" key="15">
    <source>
        <dbReference type="PROSITE" id="PS50041"/>
    </source>
</evidence>
<evidence type="ECO:0000313" key="20">
    <source>
        <dbReference type="EMBL" id="KAK3760851.1"/>
    </source>
</evidence>
<evidence type="ECO:0000259" key="14">
    <source>
        <dbReference type="PROSITE" id="PS01180"/>
    </source>
</evidence>
<evidence type="ECO:0000256" key="5">
    <source>
        <dbReference type="ARBA" id="ARBA00022801"/>
    </source>
</evidence>
<feature type="active site" evidence="11">
    <location>
        <position position="221"/>
    </location>
</feature>
<protein>
    <recommendedName>
        <fullName evidence="12">Metalloendopeptidase</fullName>
        <ecNumber evidence="12">3.4.24.-</ecNumber>
    </recommendedName>
</protein>
<evidence type="ECO:0000256" key="3">
    <source>
        <dbReference type="ARBA" id="ARBA00022723"/>
    </source>
</evidence>
<dbReference type="Pfam" id="PF16977">
    <property type="entry name" value="ApeC"/>
    <property type="match status" value="1"/>
</dbReference>
<dbReference type="PROSITE" id="PS00021">
    <property type="entry name" value="KRINGLE_1"/>
    <property type="match status" value="1"/>
</dbReference>
<feature type="binding site" evidence="11">
    <location>
        <position position="224"/>
    </location>
    <ligand>
        <name>Zn(2+)</name>
        <dbReference type="ChEBI" id="CHEBI:29105"/>
        <note>catalytic</note>
    </ligand>
</feature>
<dbReference type="InterPro" id="IPR003616">
    <property type="entry name" value="Post-SET_dom"/>
</dbReference>
<dbReference type="SMART" id="SM00032">
    <property type="entry name" value="CCP"/>
    <property type="match status" value="1"/>
</dbReference>
<evidence type="ECO:0000256" key="2">
    <source>
        <dbReference type="ARBA" id="ARBA00022670"/>
    </source>
</evidence>
<keyword evidence="1 9" id="KW-0420">Kringle</keyword>
<dbReference type="PRINTS" id="PR00480">
    <property type="entry name" value="ASTACIN"/>
</dbReference>
<dbReference type="EMBL" id="JAWDGP010004939">
    <property type="protein sequence ID" value="KAK3760851.1"/>
    <property type="molecule type" value="Genomic_DNA"/>
</dbReference>
<dbReference type="PROSITE" id="PS50041">
    <property type="entry name" value="C_TYPE_LECTIN_2"/>
    <property type="match status" value="1"/>
</dbReference>
<evidence type="ECO:0000256" key="9">
    <source>
        <dbReference type="PROSITE-ProRule" id="PRU00121"/>
    </source>
</evidence>
<dbReference type="Proteomes" id="UP001283361">
    <property type="component" value="Unassembled WGS sequence"/>
</dbReference>
<dbReference type="InterPro" id="IPR000436">
    <property type="entry name" value="Sushi_SCR_CCP_dom"/>
</dbReference>
<dbReference type="InterPro" id="IPR006026">
    <property type="entry name" value="Peptidase_Metallo"/>
</dbReference>
<dbReference type="GO" id="GO:0006508">
    <property type="term" value="P:proteolysis"/>
    <property type="evidence" value="ECO:0007669"/>
    <property type="project" value="UniProtKB-KW"/>
</dbReference>
<dbReference type="SMART" id="SM00130">
    <property type="entry name" value="KR"/>
    <property type="match status" value="1"/>
</dbReference>
<evidence type="ECO:0000256" key="12">
    <source>
        <dbReference type="RuleBase" id="RU361183"/>
    </source>
</evidence>
<dbReference type="Pfam" id="PF00431">
    <property type="entry name" value="CUB"/>
    <property type="match status" value="1"/>
</dbReference>
<feature type="binding site" evidence="11">
    <location>
        <position position="230"/>
    </location>
    <ligand>
        <name>Zn(2+)</name>
        <dbReference type="ChEBI" id="CHEBI:29105"/>
        <note>catalytic</note>
    </ligand>
</feature>
<evidence type="ECO:0000256" key="4">
    <source>
        <dbReference type="ARBA" id="ARBA00022729"/>
    </source>
</evidence>
<dbReference type="PANTHER" id="PTHR10127:SF850">
    <property type="entry name" value="METALLOENDOPEPTIDASE"/>
    <property type="match status" value="1"/>
</dbReference>
<evidence type="ECO:0000259" key="18">
    <source>
        <dbReference type="PROSITE" id="PS50923"/>
    </source>
</evidence>
<keyword evidence="10" id="KW-0768">Sushi</keyword>
<dbReference type="Gene3D" id="2.40.20.10">
    <property type="entry name" value="Plasminogen Kringle 4"/>
    <property type="match status" value="1"/>
</dbReference>
<name>A0AAE0Z238_9GAST</name>
<dbReference type="SMART" id="SM00034">
    <property type="entry name" value="CLECT"/>
    <property type="match status" value="1"/>
</dbReference>
<keyword evidence="7 11" id="KW-0482">Metalloprotease</keyword>
<feature type="domain" description="C-type lectin" evidence="15">
    <location>
        <begin position="864"/>
        <end position="976"/>
    </location>
</feature>
<accession>A0AAE0Z238</accession>
<dbReference type="InterPro" id="IPR001304">
    <property type="entry name" value="C-type_lectin-like"/>
</dbReference>
<dbReference type="GO" id="GO:0008270">
    <property type="term" value="F:zinc ion binding"/>
    <property type="evidence" value="ECO:0007669"/>
    <property type="project" value="UniProtKB-UniRule"/>
</dbReference>
<dbReference type="Gene3D" id="3.40.390.10">
    <property type="entry name" value="Collagenase (Catalytic Domain)"/>
    <property type="match status" value="1"/>
</dbReference>
<evidence type="ECO:0000256" key="8">
    <source>
        <dbReference type="ARBA" id="ARBA00023157"/>
    </source>
</evidence>
<dbReference type="SMART" id="SM00042">
    <property type="entry name" value="CUB"/>
    <property type="match status" value="1"/>
</dbReference>
<keyword evidence="4" id="KW-0732">Signal</keyword>
<feature type="region of interest" description="Disordered" evidence="13">
    <location>
        <begin position="94"/>
        <end position="114"/>
    </location>
</feature>
<dbReference type="PROSITE" id="PS50923">
    <property type="entry name" value="SUSHI"/>
    <property type="match status" value="1"/>
</dbReference>
<dbReference type="PROSITE" id="PS50868">
    <property type="entry name" value="POST_SET"/>
    <property type="match status" value="1"/>
</dbReference>
<dbReference type="SUPFAM" id="SSF49854">
    <property type="entry name" value="Spermadhesin, CUB domain"/>
    <property type="match status" value="1"/>
</dbReference>
<keyword evidence="5 11" id="KW-0378">Hydrolase</keyword>
<evidence type="ECO:0000259" key="19">
    <source>
        <dbReference type="PROSITE" id="PS51864"/>
    </source>
</evidence>
<dbReference type="Gene3D" id="2.10.70.10">
    <property type="entry name" value="Complement Module, domain 1"/>
    <property type="match status" value="1"/>
</dbReference>
<dbReference type="CDD" id="cd00037">
    <property type="entry name" value="CLECT"/>
    <property type="match status" value="1"/>
</dbReference>
<dbReference type="PROSITE" id="PS50070">
    <property type="entry name" value="KRINGLE_2"/>
    <property type="match status" value="1"/>
</dbReference>
<evidence type="ECO:0000256" key="1">
    <source>
        <dbReference type="ARBA" id="ARBA00022572"/>
    </source>
</evidence>
<evidence type="ECO:0000256" key="7">
    <source>
        <dbReference type="ARBA" id="ARBA00023049"/>
    </source>
</evidence>